<dbReference type="EMBL" id="WJBH02000005">
    <property type="protein sequence ID" value="KAI9558031.1"/>
    <property type="molecule type" value="Genomic_DNA"/>
</dbReference>
<proteinExistence type="predicted"/>
<name>A0AAD5PSC1_9CRUS</name>
<protein>
    <submittedName>
        <fullName evidence="1">Uncharacterized protein</fullName>
    </submittedName>
</protein>
<comment type="caution">
    <text evidence="1">The sequence shown here is derived from an EMBL/GenBank/DDBJ whole genome shotgun (WGS) entry which is preliminary data.</text>
</comment>
<reference evidence="1 2" key="1">
    <citation type="submission" date="2022-05" db="EMBL/GenBank/DDBJ databases">
        <title>A multi-omics perspective on studying reproductive biology in Daphnia sinensis.</title>
        <authorList>
            <person name="Jia J."/>
        </authorList>
    </citation>
    <scope>NUCLEOTIDE SEQUENCE [LARGE SCALE GENOMIC DNA]</scope>
    <source>
        <strain evidence="1 2">WSL</strain>
    </source>
</reference>
<gene>
    <name evidence="1" type="ORF">GHT06_014784</name>
</gene>
<organism evidence="1 2">
    <name type="scientific">Daphnia sinensis</name>
    <dbReference type="NCBI Taxonomy" id="1820382"/>
    <lineage>
        <taxon>Eukaryota</taxon>
        <taxon>Metazoa</taxon>
        <taxon>Ecdysozoa</taxon>
        <taxon>Arthropoda</taxon>
        <taxon>Crustacea</taxon>
        <taxon>Branchiopoda</taxon>
        <taxon>Diplostraca</taxon>
        <taxon>Cladocera</taxon>
        <taxon>Anomopoda</taxon>
        <taxon>Daphniidae</taxon>
        <taxon>Daphnia</taxon>
        <taxon>Daphnia similis group</taxon>
    </lineage>
</organism>
<accession>A0AAD5PSC1</accession>
<evidence type="ECO:0000313" key="1">
    <source>
        <dbReference type="EMBL" id="KAI9558031.1"/>
    </source>
</evidence>
<evidence type="ECO:0000313" key="2">
    <source>
        <dbReference type="Proteomes" id="UP000820818"/>
    </source>
</evidence>
<keyword evidence="2" id="KW-1185">Reference proteome</keyword>
<sequence>MIHTSCSSRHLFSLQSNSRLLLSLRFPEICNHLISAPSAENFLFAMPLSMTRMK</sequence>
<dbReference type="AlphaFoldDB" id="A0AAD5PSC1"/>
<dbReference type="Proteomes" id="UP000820818">
    <property type="component" value="Linkage Group LG5"/>
</dbReference>